<feature type="region of interest" description="Disordered" evidence="8">
    <location>
        <begin position="162"/>
        <end position="182"/>
    </location>
</feature>
<name>A0ABQ9XVU1_9EUKA</name>
<comment type="catalytic activity">
    <reaction evidence="7">
        <text>L-cysteinyl-[protein] + hexadecanoyl-CoA = S-hexadecanoyl-L-cysteinyl-[protein] + CoA</text>
        <dbReference type="Rhea" id="RHEA:36683"/>
        <dbReference type="Rhea" id="RHEA-COMP:10131"/>
        <dbReference type="Rhea" id="RHEA-COMP:11032"/>
        <dbReference type="ChEBI" id="CHEBI:29950"/>
        <dbReference type="ChEBI" id="CHEBI:57287"/>
        <dbReference type="ChEBI" id="CHEBI:57379"/>
        <dbReference type="ChEBI" id="CHEBI:74151"/>
        <dbReference type="EC" id="2.3.1.225"/>
    </reaction>
</comment>
<evidence type="ECO:0000256" key="5">
    <source>
        <dbReference type="ARBA" id="ARBA00023136"/>
    </source>
</evidence>
<evidence type="ECO:0000313" key="10">
    <source>
        <dbReference type="EMBL" id="KAK2955604.1"/>
    </source>
</evidence>
<comment type="domain">
    <text evidence="7">The DHHC domain is required for palmitoyltransferase activity.</text>
</comment>
<dbReference type="PANTHER" id="PTHR12246">
    <property type="entry name" value="PALMITOYLTRANSFERASE ZDHHC16"/>
    <property type="match status" value="1"/>
</dbReference>
<keyword evidence="5 7" id="KW-0472">Membrane</keyword>
<evidence type="ECO:0000256" key="6">
    <source>
        <dbReference type="ARBA" id="ARBA00023315"/>
    </source>
</evidence>
<sequence>MDHHCYWTNNCVGRRNHKQFILFLTYTVLLSLMSFVIDLLWTILYFVPQIQAQTTFLSKVAHSLQIAYLSPSFVYCLIFLVESARILGSQFDIIATNITTIEALNPKSYLVRSLARQGIEQHKFDRGSWLQNVKWFMGDKILLWWIPLNLSMPTSLFPIHTTPSDVESSDSQSSNSTQQDLRDVSRLPLDLELEDEVESDALAAQVMWLEKERTRMGISFDNERVASDSSGQSKGHRSQRTRTNRKRRRQLEVQRRAMADSSSSGT</sequence>
<keyword evidence="2 7" id="KW-0808">Transferase</keyword>
<evidence type="ECO:0000256" key="8">
    <source>
        <dbReference type="SAM" id="MobiDB-lite"/>
    </source>
</evidence>
<protein>
    <recommendedName>
        <fullName evidence="7">Palmitoyltransferase</fullName>
        <ecNumber evidence="7">2.3.1.225</ecNumber>
    </recommendedName>
</protein>
<proteinExistence type="inferred from homology"/>
<evidence type="ECO:0000256" key="2">
    <source>
        <dbReference type="ARBA" id="ARBA00022679"/>
    </source>
</evidence>
<gene>
    <name evidence="10" type="ORF">BLNAU_9463</name>
</gene>
<keyword evidence="3 7" id="KW-0812">Transmembrane</keyword>
<feature type="domain" description="Palmitoyltransferase DHHC" evidence="9">
    <location>
        <begin position="1"/>
        <end position="105"/>
    </location>
</feature>
<comment type="caution">
    <text evidence="7">Lacks conserved residue(s) required for the propagation of feature annotation.</text>
</comment>
<comment type="similarity">
    <text evidence="7">Belongs to the DHHC palmitoyltransferase family.</text>
</comment>
<feature type="compositionally biased region" description="Low complexity" evidence="8">
    <location>
        <begin position="164"/>
        <end position="179"/>
    </location>
</feature>
<feature type="compositionally biased region" description="Basic residues" evidence="8">
    <location>
        <begin position="234"/>
        <end position="249"/>
    </location>
</feature>
<dbReference type="InterPro" id="IPR039859">
    <property type="entry name" value="PFA4/ZDH16/20/ERF2-like"/>
</dbReference>
<keyword evidence="11" id="KW-1185">Reference proteome</keyword>
<evidence type="ECO:0000256" key="3">
    <source>
        <dbReference type="ARBA" id="ARBA00022692"/>
    </source>
</evidence>
<dbReference type="Proteomes" id="UP001281761">
    <property type="component" value="Unassembled WGS sequence"/>
</dbReference>
<reference evidence="10 11" key="1">
    <citation type="journal article" date="2022" name="bioRxiv">
        <title>Genomics of Preaxostyla Flagellates Illuminates Evolutionary Transitions and the Path Towards Mitochondrial Loss.</title>
        <authorList>
            <person name="Novak L.V.F."/>
            <person name="Treitli S.C."/>
            <person name="Pyrih J."/>
            <person name="Halakuc P."/>
            <person name="Pipaliya S.V."/>
            <person name="Vacek V."/>
            <person name="Brzon O."/>
            <person name="Soukal P."/>
            <person name="Eme L."/>
            <person name="Dacks J.B."/>
            <person name="Karnkowska A."/>
            <person name="Elias M."/>
            <person name="Hampl V."/>
        </authorList>
    </citation>
    <scope>NUCLEOTIDE SEQUENCE [LARGE SCALE GENOMIC DNA]</scope>
    <source>
        <strain evidence="10">NAU3</strain>
        <tissue evidence="10">Gut</tissue>
    </source>
</reference>
<feature type="region of interest" description="Disordered" evidence="8">
    <location>
        <begin position="220"/>
        <end position="266"/>
    </location>
</feature>
<accession>A0ABQ9XVU1</accession>
<keyword evidence="4 7" id="KW-1133">Transmembrane helix</keyword>
<dbReference type="InterPro" id="IPR001594">
    <property type="entry name" value="Palmitoyltrfase_DHHC"/>
</dbReference>
<feature type="transmembrane region" description="Helical" evidence="7">
    <location>
        <begin position="20"/>
        <end position="44"/>
    </location>
</feature>
<evidence type="ECO:0000313" key="11">
    <source>
        <dbReference type="Proteomes" id="UP001281761"/>
    </source>
</evidence>
<evidence type="ECO:0000256" key="4">
    <source>
        <dbReference type="ARBA" id="ARBA00022989"/>
    </source>
</evidence>
<evidence type="ECO:0000259" key="9">
    <source>
        <dbReference type="Pfam" id="PF01529"/>
    </source>
</evidence>
<dbReference type="EC" id="2.3.1.225" evidence="7"/>
<dbReference type="Pfam" id="PF01529">
    <property type="entry name" value="DHHC"/>
    <property type="match status" value="1"/>
</dbReference>
<evidence type="ECO:0000256" key="1">
    <source>
        <dbReference type="ARBA" id="ARBA00004141"/>
    </source>
</evidence>
<dbReference type="PROSITE" id="PS50216">
    <property type="entry name" value="DHHC"/>
    <property type="match status" value="1"/>
</dbReference>
<dbReference type="EMBL" id="JARBJD010000065">
    <property type="protein sequence ID" value="KAK2955604.1"/>
    <property type="molecule type" value="Genomic_DNA"/>
</dbReference>
<keyword evidence="6 7" id="KW-0012">Acyltransferase</keyword>
<comment type="caution">
    <text evidence="10">The sequence shown here is derived from an EMBL/GenBank/DDBJ whole genome shotgun (WGS) entry which is preliminary data.</text>
</comment>
<organism evidence="10 11">
    <name type="scientific">Blattamonas nauphoetae</name>
    <dbReference type="NCBI Taxonomy" id="2049346"/>
    <lineage>
        <taxon>Eukaryota</taxon>
        <taxon>Metamonada</taxon>
        <taxon>Preaxostyla</taxon>
        <taxon>Oxymonadida</taxon>
        <taxon>Blattamonas</taxon>
    </lineage>
</organism>
<comment type="subcellular location">
    <subcellularLocation>
        <location evidence="1">Membrane</location>
        <topology evidence="1">Multi-pass membrane protein</topology>
    </subcellularLocation>
</comment>
<evidence type="ECO:0000256" key="7">
    <source>
        <dbReference type="RuleBase" id="RU079119"/>
    </source>
</evidence>